<dbReference type="GO" id="GO:0030170">
    <property type="term" value="F:pyridoxal phosphate binding"/>
    <property type="evidence" value="ECO:0007669"/>
    <property type="project" value="InterPro"/>
</dbReference>
<dbReference type="FunFam" id="3.40.640.10:FF:000014">
    <property type="entry name" value="Adenosylmethionine-8-amino-7-oxononanoate aminotransferase, probable"/>
    <property type="match status" value="1"/>
</dbReference>
<evidence type="ECO:0000256" key="4">
    <source>
        <dbReference type="ARBA" id="ARBA00022679"/>
    </source>
</evidence>
<evidence type="ECO:0000256" key="6">
    <source>
        <dbReference type="RuleBase" id="RU003560"/>
    </source>
</evidence>
<name>A0A7C9NNQ1_9GAMM</name>
<organism evidence="7 8">
    <name type="scientific">Vreelandella alkaliphila</name>
    <dbReference type="NCBI Taxonomy" id="272774"/>
    <lineage>
        <taxon>Bacteria</taxon>
        <taxon>Pseudomonadati</taxon>
        <taxon>Pseudomonadota</taxon>
        <taxon>Gammaproteobacteria</taxon>
        <taxon>Oceanospirillales</taxon>
        <taxon>Halomonadaceae</taxon>
        <taxon>Vreelandella</taxon>
    </lineage>
</organism>
<dbReference type="PROSITE" id="PS00600">
    <property type="entry name" value="AA_TRANSFER_CLASS_3"/>
    <property type="match status" value="1"/>
</dbReference>
<evidence type="ECO:0000313" key="7">
    <source>
        <dbReference type="EMBL" id="NDL71209.1"/>
    </source>
</evidence>
<accession>A0A7C9NNQ1</accession>
<dbReference type="GO" id="GO:0008483">
    <property type="term" value="F:transaminase activity"/>
    <property type="evidence" value="ECO:0007669"/>
    <property type="project" value="UniProtKB-KW"/>
</dbReference>
<dbReference type="InterPro" id="IPR005814">
    <property type="entry name" value="Aminotrans_3"/>
</dbReference>
<dbReference type="SUPFAM" id="SSF53383">
    <property type="entry name" value="PLP-dependent transferases"/>
    <property type="match status" value="1"/>
</dbReference>
<evidence type="ECO:0000256" key="2">
    <source>
        <dbReference type="ARBA" id="ARBA00008954"/>
    </source>
</evidence>
<keyword evidence="5 6" id="KW-0663">Pyridoxal phosphate</keyword>
<dbReference type="InterPro" id="IPR015421">
    <property type="entry name" value="PyrdxlP-dep_Trfase_major"/>
</dbReference>
<dbReference type="NCBIfam" id="NF005685">
    <property type="entry name" value="PRK07483.1"/>
    <property type="match status" value="1"/>
</dbReference>
<reference evidence="7 8" key="1">
    <citation type="submission" date="2020-01" db="EMBL/GenBank/DDBJ databases">
        <title>Whole genome sequencing of Halomonas alkaliphila strain LS44.</title>
        <authorList>
            <person name="Kumar S."/>
            <person name="Paul D."/>
            <person name="Shouche Y."/>
            <person name="Suryavanshi M.V."/>
        </authorList>
    </citation>
    <scope>NUCLEOTIDE SEQUENCE [LARGE SCALE GENOMIC DNA]</scope>
    <source>
        <strain evidence="7 8">LS44</strain>
    </source>
</reference>
<dbReference type="AlphaFoldDB" id="A0A7C9NNQ1"/>
<dbReference type="PANTHER" id="PTHR43094">
    <property type="entry name" value="AMINOTRANSFERASE"/>
    <property type="match status" value="1"/>
</dbReference>
<dbReference type="InterPro" id="IPR049704">
    <property type="entry name" value="Aminotrans_3_PPA_site"/>
</dbReference>
<dbReference type="InterPro" id="IPR015422">
    <property type="entry name" value="PyrdxlP-dep_Trfase_small"/>
</dbReference>
<dbReference type="PANTHER" id="PTHR43094:SF1">
    <property type="entry name" value="AMINOTRANSFERASE CLASS-III"/>
    <property type="match status" value="1"/>
</dbReference>
<comment type="cofactor">
    <cofactor evidence="1">
        <name>pyridoxal 5'-phosphate</name>
        <dbReference type="ChEBI" id="CHEBI:597326"/>
    </cofactor>
</comment>
<dbReference type="RefSeq" id="WP_162219077.1">
    <property type="nucleotide sequence ID" value="NZ_JAAEHK010000015.1"/>
</dbReference>
<dbReference type="OrthoDB" id="7052035at2"/>
<evidence type="ECO:0000313" key="8">
    <source>
        <dbReference type="Proteomes" id="UP000480312"/>
    </source>
</evidence>
<protein>
    <submittedName>
        <fullName evidence="7">Aspartate aminotransferase family protein</fullName>
    </submittedName>
</protein>
<proteinExistence type="inferred from homology"/>
<dbReference type="Gene3D" id="3.90.1150.10">
    <property type="entry name" value="Aspartate Aminotransferase, domain 1"/>
    <property type="match status" value="1"/>
</dbReference>
<dbReference type="EMBL" id="JAAEHK010000015">
    <property type="protein sequence ID" value="NDL71209.1"/>
    <property type="molecule type" value="Genomic_DNA"/>
</dbReference>
<evidence type="ECO:0000256" key="3">
    <source>
        <dbReference type="ARBA" id="ARBA00022576"/>
    </source>
</evidence>
<evidence type="ECO:0000256" key="1">
    <source>
        <dbReference type="ARBA" id="ARBA00001933"/>
    </source>
</evidence>
<dbReference type="Proteomes" id="UP000480312">
    <property type="component" value="Unassembled WGS sequence"/>
</dbReference>
<dbReference type="Pfam" id="PF00202">
    <property type="entry name" value="Aminotran_3"/>
    <property type="match status" value="1"/>
</dbReference>
<dbReference type="GO" id="GO:0005829">
    <property type="term" value="C:cytosol"/>
    <property type="evidence" value="ECO:0007669"/>
    <property type="project" value="TreeGrafter"/>
</dbReference>
<dbReference type="Gene3D" id="3.40.640.10">
    <property type="entry name" value="Type I PLP-dependent aspartate aminotransferase-like (Major domain)"/>
    <property type="match status" value="1"/>
</dbReference>
<dbReference type="CDD" id="cd00610">
    <property type="entry name" value="OAT_like"/>
    <property type="match status" value="1"/>
</dbReference>
<sequence length="441" mass="47206">MTRILHRSIGPNLPHAASAQGVYITDTSGRRYLDASGGAAVTSVGHAHPEVLAAMRAQIDNLCYAHTSFFTTDAAEALAEKLVNLAPEGLNYVYLVSGGSEAVEAALKMARQYFVEIGAPQRRHIIARRQSYHGNTIGALATGGNAMRRKQFQPILPETHHVSPCYAYREKGADESPEAYAIRLADELEAKILELGPEEVMAFVAEPVVGATLGAVASVADYFKRVRAICDKYGVLLILDEVMCGMGRTGTVFACEQDDVIPDIVTIAKGLGGGYQPIGAVMLSDKIYDSFANGSGLFQHGHTYIGHPVAAATANKVVEIIARPETLANVNAMGARLHSGLEDVLGASPYVGDIRGRGLFRGIELVADRDTKTPFDPSRKIHAKIKRQAMARGLISYPMGGTIDGIHGDHILLAPPYIISPDEVDLIIERIADAINAAIAE</sequence>
<comment type="caution">
    <text evidence="7">The sequence shown here is derived from an EMBL/GenBank/DDBJ whole genome shotgun (WGS) entry which is preliminary data.</text>
</comment>
<dbReference type="InterPro" id="IPR015424">
    <property type="entry name" value="PyrdxlP-dep_Trfase"/>
</dbReference>
<keyword evidence="3 7" id="KW-0032">Aminotransferase</keyword>
<keyword evidence="4 7" id="KW-0808">Transferase</keyword>
<comment type="similarity">
    <text evidence="2 6">Belongs to the class-III pyridoxal-phosphate-dependent aminotransferase family.</text>
</comment>
<gene>
    <name evidence="7" type="ORF">GPL32_11930</name>
</gene>
<evidence type="ECO:0000256" key="5">
    <source>
        <dbReference type="ARBA" id="ARBA00022898"/>
    </source>
</evidence>